<feature type="region of interest" description="Disordered" evidence="1">
    <location>
        <begin position="63"/>
        <end position="84"/>
    </location>
</feature>
<evidence type="ECO:0000256" key="1">
    <source>
        <dbReference type="SAM" id="MobiDB-lite"/>
    </source>
</evidence>
<accession>A0AAD9XH58</accession>
<evidence type="ECO:0000313" key="3">
    <source>
        <dbReference type="Proteomes" id="UP001280121"/>
    </source>
</evidence>
<evidence type="ECO:0000313" key="2">
    <source>
        <dbReference type="EMBL" id="KAK2658928.1"/>
    </source>
</evidence>
<keyword evidence="3" id="KW-1185">Reference proteome</keyword>
<protein>
    <submittedName>
        <fullName evidence="2">Uncharacterized protein</fullName>
    </submittedName>
</protein>
<dbReference type="Proteomes" id="UP001280121">
    <property type="component" value="Unassembled WGS sequence"/>
</dbReference>
<dbReference type="AlphaFoldDB" id="A0AAD9XH58"/>
<gene>
    <name evidence="2" type="ORF">Ddye_005461</name>
</gene>
<name>A0AAD9XH58_9ROSI</name>
<proteinExistence type="predicted"/>
<sequence length="154" mass="16990">MVKGPQPPCARANPYQKPLRWKQIAHGMILNRNLGETIKFGKREKTEVLLSESFDVKILKRSDQLKNEEENGDGGSGMMADGFSQSMDDKSYSGKVEVLTQTKGMVARSGMVLGCEMGQVENKATEMVTYAMVPLKVQKVCENILSACRSLSTP</sequence>
<dbReference type="EMBL" id="JANJYI010000002">
    <property type="protein sequence ID" value="KAK2658928.1"/>
    <property type="molecule type" value="Genomic_DNA"/>
</dbReference>
<reference evidence="2" key="1">
    <citation type="journal article" date="2023" name="Plant J.">
        <title>Genome sequences and population genomics provide insights into the demographic history, inbreeding, and mutation load of two 'living fossil' tree species of Dipteronia.</title>
        <authorList>
            <person name="Feng Y."/>
            <person name="Comes H.P."/>
            <person name="Chen J."/>
            <person name="Zhu S."/>
            <person name="Lu R."/>
            <person name="Zhang X."/>
            <person name="Li P."/>
            <person name="Qiu J."/>
            <person name="Olsen K.M."/>
            <person name="Qiu Y."/>
        </authorList>
    </citation>
    <scope>NUCLEOTIDE SEQUENCE</scope>
    <source>
        <strain evidence="2">KIB01</strain>
    </source>
</reference>
<comment type="caution">
    <text evidence="2">The sequence shown here is derived from an EMBL/GenBank/DDBJ whole genome shotgun (WGS) entry which is preliminary data.</text>
</comment>
<organism evidence="2 3">
    <name type="scientific">Dipteronia dyeriana</name>
    <dbReference type="NCBI Taxonomy" id="168575"/>
    <lineage>
        <taxon>Eukaryota</taxon>
        <taxon>Viridiplantae</taxon>
        <taxon>Streptophyta</taxon>
        <taxon>Embryophyta</taxon>
        <taxon>Tracheophyta</taxon>
        <taxon>Spermatophyta</taxon>
        <taxon>Magnoliopsida</taxon>
        <taxon>eudicotyledons</taxon>
        <taxon>Gunneridae</taxon>
        <taxon>Pentapetalae</taxon>
        <taxon>rosids</taxon>
        <taxon>malvids</taxon>
        <taxon>Sapindales</taxon>
        <taxon>Sapindaceae</taxon>
        <taxon>Hippocastanoideae</taxon>
        <taxon>Acereae</taxon>
        <taxon>Dipteronia</taxon>
    </lineage>
</organism>